<sequence>MEATVPAPAPVVALMADNVIQLGEHRTPPTTNHQCVKCGSEWFRLDGTLAGPGAPAHGAVVLAADDRMRITGYCGTPRCLECGHLVAV</sequence>
<evidence type="ECO:0000313" key="1">
    <source>
        <dbReference type="EMBL" id="ORB55265.1"/>
    </source>
</evidence>
<proteinExistence type="predicted"/>
<dbReference type="AlphaFoldDB" id="A0A1X0J0P9"/>
<reference evidence="1 2" key="1">
    <citation type="submission" date="2016-12" db="EMBL/GenBank/DDBJ databases">
        <title>The new phylogeny of genus Mycobacterium.</title>
        <authorList>
            <person name="Tortoli E."/>
            <person name="Trovato A."/>
            <person name="Cirillo D.M."/>
        </authorList>
    </citation>
    <scope>NUCLEOTIDE SEQUENCE [LARGE SCALE GENOMIC DNA]</scope>
    <source>
        <strain evidence="1 2">CCUG 66554</strain>
    </source>
</reference>
<evidence type="ECO:0000313" key="2">
    <source>
        <dbReference type="Proteomes" id="UP000192434"/>
    </source>
</evidence>
<dbReference type="EMBL" id="MVII01000019">
    <property type="protein sequence ID" value="ORB55265.1"/>
    <property type="molecule type" value="Genomic_DNA"/>
</dbReference>
<protein>
    <submittedName>
        <fullName evidence="1">Uncharacterized protein</fullName>
    </submittedName>
</protein>
<comment type="caution">
    <text evidence="1">The sequence shown here is derived from an EMBL/GenBank/DDBJ whole genome shotgun (WGS) entry which is preliminary data.</text>
</comment>
<name>A0A1X0J0P9_9MYCO</name>
<organism evidence="1 2">
    <name type="scientific">Mycobacteroides saopaulense</name>
    <dbReference type="NCBI Taxonomy" id="1578165"/>
    <lineage>
        <taxon>Bacteria</taxon>
        <taxon>Bacillati</taxon>
        <taxon>Actinomycetota</taxon>
        <taxon>Actinomycetes</taxon>
        <taxon>Mycobacteriales</taxon>
        <taxon>Mycobacteriaceae</taxon>
        <taxon>Mycobacteroides</taxon>
    </lineage>
</organism>
<gene>
    <name evidence="1" type="ORF">BST43_15470</name>
</gene>
<dbReference type="Proteomes" id="UP000192434">
    <property type="component" value="Unassembled WGS sequence"/>
</dbReference>
<accession>A0A1X0J0P9</accession>